<proteinExistence type="predicted"/>
<evidence type="ECO:0000313" key="3">
    <source>
        <dbReference type="Proteomes" id="UP001164746"/>
    </source>
</evidence>
<keyword evidence="1" id="KW-0175">Coiled coil</keyword>
<organism evidence="2 3">
    <name type="scientific">Mya arenaria</name>
    <name type="common">Soft-shell clam</name>
    <dbReference type="NCBI Taxonomy" id="6604"/>
    <lineage>
        <taxon>Eukaryota</taxon>
        <taxon>Metazoa</taxon>
        <taxon>Spiralia</taxon>
        <taxon>Lophotrochozoa</taxon>
        <taxon>Mollusca</taxon>
        <taxon>Bivalvia</taxon>
        <taxon>Autobranchia</taxon>
        <taxon>Heteroconchia</taxon>
        <taxon>Euheterodonta</taxon>
        <taxon>Imparidentia</taxon>
        <taxon>Neoheterodontei</taxon>
        <taxon>Myida</taxon>
        <taxon>Myoidea</taxon>
        <taxon>Myidae</taxon>
        <taxon>Mya</taxon>
    </lineage>
</organism>
<feature type="coiled-coil region" evidence="1">
    <location>
        <begin position="404"/>
        <end position="431"/>
    </location>
</feature>
<keyword evidence="3" id="KW-1185">Reference proteome</keyword>
<protein>
    <submittedName>
        <fullName evidence="2">ZN862-like protein</fullName>
    </submittedName>
</protein>
<dbReference type="InterPro" id="IPR012337">
    <property type="entry name" value="RNaseH-like_sf"/>
</dbReference>
<dbReference type="SUPFAM" id="SSF53098">
    <property type="entry name" value="Ribonuclease H-like"/>
    <property type="match status" value="1"/>
</dbReference>
<dbReference type="PANTHER" id="PTHR46880">
    <property type="entry name" value="RAS-ASSOCIATING DOMAIN-CONTAINING PROTEIN"/>
    <property type="match status" value="1"/>
</dbReference>
<evidence type="ECO:0000256" key="1">
    <source>
        <dbReference type="SAM" id="Coils"/>
    </source>
</evidence>
<evidence type="ECO:0000313" key="2">
    <source>
        <dbReference type="EMBL" id="WAR11569.1"/>
    </source>
</evidence>
<accession>A0ABY7ET32</accession>
<dbReference type="PANTHER" id="PTHR46880:SF5">
    <property type="entry name" value="DUF4371 DOMAIN-CONTAINING PROTEIN"/>
    <property type="match status" value="1"/>
</dbReference>
<reference evidence="2" key="1">
    <citation type="submission" date="2022-11" db="EMBL/GenBank/DDBJ databases">
        <title>Centuries of genome instability and evolution in soft-shell clam transmissible cancer (bioRxiv).</title>
        <authorList>
            <person name="Hart S.F.M."/>
            <person name="Yonemitsu M.A."/>
            <person name="Giersch R.M."/>
            <person name="Beal B.F."/>
            <person name="Arriagada G."/>
            <person name="Davis B.W."/>
            <person name="Ostrander E.A."/>
            <person name="Goff S.P."/>
            <person name="Metzger M.J."/>
        </authorList>
    </citation>
    <scope>NUCLEOTIDE SEQUENCE</scope>
    <source>
        <strain evidence="2">MELC-2E11</strain>
        <tissue evidence="2">Siphon/mantle</tissue>
    </source>
</reference>
<name>A0ABY7ET32_MYAAR</name>
<gene>
    <name evidence="2" type="ORF">MAR_025749</name>
</gene>
<dbReference type="EMBL" id="CP111019">
    <property type="protein sequence ID" value="WAR11569.1"/>
    <property type="molecule type" value="Genomic_DNA"/>
</dbReference>
<sequence length="434" mass="48652">MAGMHLTLSISKGIDIKNMVGISTDGASVMTGKKGGVVKLLRDYSPVLVGVHCAAHRVALATSQAAKLIPEMNDFSRRVTNVFRYFHNSALRSNRLRDIQTVLNLPQLKFAEVHSVRWLSLEAAVRAIYRTYPALVMCLEADATTEPAAKGLLHEVSQFRFIALTHLLMDVLPFLTRLSLKFQSKSLDFGTVNTEVSSTCESLEDLIECDGAFTDKLAGFVKEVDGKTFYDRPVCESESGNVLDTIQCNVIFDGFDPVEEPEEEPEEILEGQDEAGFKPELRYFTQQKGLLGRLGPQYISRVVENVRDRFQDIPIVDSMSVLVPSNIASSVSIAKYGLVQFKCLVEHFKPFIGSPEMCLSEFSEYKRLVAKAYTTLGLLDITKEADAQVTFEDQQKINKFARTNVKLGDIKDELKNKKKDLENLEIAEEEMRYH</sequence>
<dbReference type="Proteomes" id="UP001164746">
    <property type="component" value="Chromosome 8"/>
</dbReference>